<gene>
    <name evidence="11" type="primary">LOC100212604</name>
</gene>
<dbReference type="Gene3D" id="2.40.160.110">
    <property type="match status" value="1"/>
</dbReference>
<evidence type="ECO:0000259" key="9">
    <source>
        <dbReference type="Pfam" id="PF21222"/>
    </source>
</evidence>
<dbReference type="PROSITE" id="PS51407">
    <property type="entry name" value="LAMP_3"/>
    <property type="match status" value="1"/>
</dbReference>
<keyword evidence="5 7" id="KW-0472">Membrane</keyword>
<dbReference type="Pfam" id="PF21222">
    <property type="entry name" value="Lamp2_2nd"/>
    <property type="match status" value="1"/>
</dbReference>
<evidence type="ECO:0000256" key="2">
    <source>
        <dbReference type="ARBA" id="ARBA00022692"/>
    </source>
</evidence>
<proteinExistence type="inferred from homology"/>
<sequence>MFDKIFVIVYATLALSATNITIMTPILTSVGISTLLEPNLTSRVYTTVLHPNLTSTIRTTVLQPNLTSVFSTTALQPKSTNIASSSVLEPNSTSIVSTFSLQPNSTKVVSTSALQPNSTSIEPATTLRSNLTSIILTTLLQPNLTSTIVTTLSKPNLTSIILTTALQPNVTSVLSTTISNQNITSIIFTTVLYPNRTSITSTSSIKPSYVTSSKVTYGVSSSVTPSITPTTVPSPTPTTGPPKVHYQFPENNSCIELESEIGIKIPNISQIVWLDQSASINGSCGFSSSFITFYYLSPLEIILTMNFYANASTWSLTNITVSLVNTSSKLWSVQEEPISKVPLNSSYHCDDGREFNLVSGNSKVTIIFTQLIIQSNINNGLYDKHKTFCANSVSPKESSSIVPIAVGGALAGLIVIVLIGYLVGRRRSGRGYQKL</sequence>
<evidence type="ECO:0000256" key="4">
    <source>
        <dbReference type="ARBA" id="ARBA00022989"/>
    </source>
</evidence>
<dbReference type="InterPro" id="IPR002000">
    <property type="entry name" value="Lysosome-assoc_membr_glycop"/>
</dbReference>
<dbReference type="PANTHER" id="PTHR11506">
    <property type="entry name" value="LYSOSOME-ASSOCIATED MEMBRANE GLYCOPROTEIN"/>
    <property type="match status" value="1"/>
</dbReference>
<dbReference type="RefSeq" id="XP_065644025.1">
    <property type="nucleotide sequence ID" value="XM_065787953.1"/>
</dbReference>
<keyword evidence="4 8" id="KW-1133">Transmembrane helix</keyword>
<dbReference type="InterPro" id="IPR048524">
    <property type="entry name" value="Lamp2-like_TM"/>
</dbReference>
<evidence type="ECO:0000256" key="8">
    <source>
        <dbReference type="SAM" id="Phobius"/>
    </source>
</evidence>
<feature type="domain" description="Lysosome-associated membrane glycoprotein 2-like transmembrane" evidence="9">
    <location>
        <begin position="402"/>
        <end position="433"/>
    </location>
</feature>
<comment type="similarity">
    <text evidence="7">Belongs to the LAMP family.</text>
</comment>
<comment type="subcellular location">
    <subcellularLocation>
        <location evidence="1">Cell membrane</location>
        <topology evidence="1">Single-pass type I membrane protein</topology>
    </subcellularLocation>
    <subcellularLocation>
        <location evidence="7">Membrane</location>
        <topology evidence="7">Single-pass type I membrane protein</topology>
    </subcellularLocation>
</comment>
<keyword evidence="2 7" id="KW-0812">Transmembrane</keyword>
<protein>
    <submittedName>
        <fullName evidence="11">Mucin-2 isoform X2</fullName>
    </submittedName>
</protein>
<reference evidence="10" key="1">
    <citation type="submission" date="2025-05" db="UniProtKB">
        <authorList>
            <consortium name="RefSeq"/>
        </authorList>
    </citation>
    <scope>NUCLEOTIDE SEQUENCE [LARGE SCALE GENOMIC DNA]</scope>
</reference>
<evidence type="ECO:0000256" key="5">
    <source>
        <dbReference type="ARBA" id="ARBA00023136"/>
    </source>
</evidence>
<name>A0ABM4B5B0_HYDVU</name>
<evidence type="ECO:0000256" key="6">
    <source>
        <dbReference type="ARBA" id="ARBA00023180"/>
    </source>
</evidence>
<organism evidence="10 11">
    <name type="scientific">Hydra vulgaris</name>
    <name type="common">Hydra</name>
    <name type="synonym">Hydra attenuata</name>
    <dbReference type="NCBI Taxonomy" id="6087"/>
    <lineage>
        <taxon>Eukaryota</taxon>
        <taxon>Metazoa</taxon>
        <taxon>Cnidaria</taxon>
        <taxon>Hydrozoa</taxon>
        <taxon>Hydroidolina</taxon>
        <taxon>Anthoathecata</taxon>
        <taxon>Aplanulata</taxon>
        <taxon>Hydridae</taxon>
        <taxon>Hydra</taxon>
    </lineage>
</organism>
<evidence type="ECO:0000256" key="3">
    <source>
        <dbReference type="ARBA" id="ARBA00022729"/>
    </source>
</evidence>
<dbReference type="Proteomes" id="UP001652625">
    <property type="component" value="Chromosome 01"/>
</dbReference>
<reference evidence="11" key="2">
    <citation type="submission" date="2025-08" db="UniProtKB">
        <authorList>
            <consortium name="RefSeq"/>
        </authorList>
    </citation>
    <scope>IDENTIFICATION</scope>
</reference>
<comment type="caution">
    <text evidence="7">Lacks conserved residue(s) required for the propagation of feature annotation.</text>
</comment>
<keyword evidence="6" id="KW-0325">Glycoprotein</keyword>
<keyword evidence="10" id="KW-1185">Reference proteome</keyword>
<accession>A0ABM4B5B0</accession>
<feature type="transmembrane region" description="Helical" evidence="8">
    <location>
        <begin position="401"/>
        <end position="424"/>
    </location>
</feature>
<dbReference type="PANTHER" id="PTHR11506:SF35">
    <property type="entry name" value="LYSOSOME-ASSOCIATED MEMBRANE GLYCOPROTEIN 5"/>
    <property type="match status" value="1"/>
</dbReference>
<evidence type="ECO:0000313" key="11">
    <source>
        <dbReference type="RefSeq" id="XP_065644025.1"/>
    </source>
</evidence>
<keyword evidence="3" id="KW-0732">Signal</keyword>
<evidence type="ECO:0000313" key="10">
    <source>
        <dbReference type="Proteomes" id="UP001652625"/>
    </source>
</evidence>
<evidence type="ECO:0000256" key="1">
    <source>
        <dbReference type="ARBA" id="ARBA00004251"/>
    </source>
</evidence>
<evidence type="ECO:0000256" key="7">
    <source>
        <dbReference type="PROSITE-ProRule" id="PRU00740"/>
    </source>
</evidence>
<dbReference type="GeneID" id="100212604"/>